<evidence type="ECO:0000256" key="11">
    <source>
        <dbReference type="ARBA" id="ARBA00075603"/>
    </source>
</evidence>
<dbReference type="Gene3D" id="1.10.540.10">
    <property type="entry name" value="Acyl-CoA dehydrogenase/oxidase, N-terminal domain"/>
    <property type="match status" value="1"/>
</dbReference>
<dbReference type="RefSeq" id="WP_143488899.1">
    <property type="nucleotide sequence ID" value="NZ_VJOY01000009.1"/>
</dbReference>
<dbReference type="InterPro" id="IPR009075">
    <property type="entry name" value="AcylCo_DH/oxidase_C"/>
</dbReference>
<evidence type="ECO:0000259" key="15">
    <source>
        <dbReference type="Pfam" id="PF02771"/>
    </source>
</evidence>
<evidence type="ECO:0000313" key="16">
    <source>
        <dbReference type="EMBL" id="TRX74161.1"/>
    </source>
</evidence>
<evidence type="ECO:0000256" key="1">
    <source>
        <dbReference type="ARBA" id="ARBA00001974"/>
    </source>
</evidence>
<evidence type="ECO:0000256" key="3">
    <source>
        <dbReference type="ARBA" id="ARBA00022630"/>
    </source>
</evidence>
<name>A0A553GXE0_9PSED</name>
<evidence type="ECO:0000256" key="7">
    <source>
        <dbReference type="ARBA" id="ARBA00066361"/>
    </source>
</evidence>
<comment type="caution">
    <text evidence="16">The sequence shown here is derived from an EMBL/GenBank/DDBJ whole genome shotgun (WGS) entry which is preliminary data.</text>
</comment>
<dbReference type="PANTHER" id="PTHR43884">
    <property type="entry name" value="ACYL-COA DEHYDROGENASE"/>
    <property type="match status" value="1"/>
</dbReference>
<evidence type="ECO:0000313" key="17">
    <source>
        <dbReference type="Proteomes" id="UP000315235"/>
    </source>
</evidence>
<evidence type="ECO:0000256" key="2">
    <source>
        <dbReference type="ARBA" id="ARBA00009347"/>
    </source>
</evidence>
<evidence type="ECO:0000256" key="6">
    <source>
        <dbReference type="ARBA" id="ARBA00052938"/>
    </source>
</evidence>
<dbReference type="InterPro" id="IPR009100">
    <property type="entry name" value="AcylCoA_DH/oxidase_NM_dom_sf"/>
</dbReference>
<comment type="similarity">
    <text evidence="2 12">Belongs to the acyl-CoA dehydrogenase family.</text>
</comment>
<dbReference type="Gene3D" id="2.40.110.10">
    <property type="entry name" value="Butyryl-CoA Dehydrogenase, subunit A, domain 2"/>
    <property type="match status" value="1"/>
</dbReference>
<dbReference type="EC" id="3.13.1.4" evidence="8"/>
<dbReference type="InterPro" id="IPR006091">
    <property type="entry name" value="Acyl-CoA_Oxase/DH_mid-dom"/>
</dbReference>
<organism evidence="16 17">
    <name type="scientific">Pseudomonas mangiferae</name>
    <dbReference type="NCBI Taxonomy" id="2593654"/>
    <lineage>
        <taxon>Bacteria</taxon>
        <taxon>Pseudomonadati</taxon>
        <taxon>Pseudomonadota</taxon>
        <taxon>Gammaproteobacteria</taxon>
        <taxon>Pseudomonadales</taxon>
        <taxon>Pseudomonadaceae</taxon>
        <taxon>Pseudomonas</taxon>
    </lineage>
</organism>
<evidence type="ECO:0000259" key="13">
    <source>
        <dbReference type="Pfam" id="PF00441"/>
    </source>
</evidence>
<sequence length="380" mass="41752">MAVNEEHEMLRDSIRRMVARDVAPLVPSLEGTDRFPDELVPVFGDMGLLQLWLPEEYGGPGGDLTTVCIAKEEIAKVSLAASTLCGNNSISFILPILHYGSEEQKRRWLPLAAEGRLVSAIGITEPQTGSDVSSLRTRAVRDGDSYVINGQKSWITWGGNAHFLLLFARTSDAPGSDGISAFMVDTRTPGFRVGRQEHKMGRHGSPSHELFFEDMRVPADCLLGREGEGFKACMKVLDLNRPTIAAQSLGLAQGALDVALRYSQERVQFGKPVGQFQGMQFKLADMAIQIEAARALLRTCTESIDAGDHGRMTLLSSMTKCFVTDMAMAVTTEAVQVLGAYGYSREFPVERMMRDAKVNQIIEGTNEIHRMIIGRRLLAS</sequence>
<evidence type="ECO:0000256" key="12">
    <source>
        <dbReference type="RuleBase" id="RU362125"/>
    </source>
</evidence>
<evidence type="ECO:0000256" key="5">
    <source>
        <dbReference type="ARBA" id="ARBA00023002"/>
    </source>
</evidence>
<dbReference type="FunFam" id="1.20.140.10:FF:000004">
    <property type="entry name" value="Acyl-CoA dehydrogenase FadE25"/>
    <property type="match status" value="1"/>
</dbReference>
<dbReference type="InterPro" id="IPR037069">
    <property type="entry name" value="AcylCoA_DH/ox_N_sf"/>
</dbReference>
<dbReference type="SUPFAM" id="SSF47203">
    <property type="entry name" value="Acyl-CoA dehydrogenase C-terminal domain-like"/>
    <property type="match status" value="1"/>
</dbReference>
<dbReference type="GO" id="GO:0050660">
    <property type="term" value="F:flavin adenine dinucleotide binding"/>
    <property type="evidence" value="ECO:0007669"/>
    <property type="project" value="InterPro"/>
</dbReference>
<dbReference type="InterPro" id="IPR036250">
    <property type="entry name" value="AcylCo_DH-like_C"/>
</dbReference>
<accession>A0A553GXE0</accession>
<dbReference type="SUPFAM" id="SSF56645">
    <property type="entry name" value="Acyl-CoA dehydrogenase NM domain-like"/>
    <property type="match status" value="1"/>
</dbReference>
<evidence type="ECO:0000256" key="8">
    <source>
        <dbReference type="ARBA" id="ARBA00066461"/>
    </source>
</evidence>
<dbReference type="Proteomes" id="UP000315235">
    <property type="component" value="Unassembled WGS sequence"/>
</dbReference>
<feature type="domain" description="Acyl-CoA oxidase/dehydrogenase middle" evidence="14">
    <location>
        <begin position="120"/>
        <end position="215"/>
    </location>
</feature>
<dbReference type="PANTHER" id="PTHR43884:SF12">
    <property type="entry name" value="ISOVALERYL-COA DEHYDROGENASE, MITOCHONDRIAL-RELATED"/>
    <property type="match status" value="1"/>
</dbReference>
<evidence type="ECO:0000256" key="9">
    <source>
        <dbReference type="ARBA" id="ARBA00067292"/>
    </source>
</evidence>
<proteinExistence type="inferred from homology"/>
<dbReference type="EC" id="1.3.8.11" evidence="7"/>
<feature type="domain" description="Acyl-CoA dehydrogenase/oxidase N-terminal" evidence="15">
    <location>
        <begin position="4"/>
        <end position="115"/>
    </location>
</feature>
<protein>
    <recommendedName>
        <fullName evidence="10">3-sulfinopropanoyl-CoA desulfinase</fullName>
        <ecNumber evidence="7">1.3.8.11</ecNumber>
        <ecNumber evidence="8">3.13.1.4</ecNumber>
    </recommendedName>
    <alternativeName>
        <fullName evidence="11">3-sulfinopropionyl coenzyme A desulfinase</fullName>
    </alternativeName>
    <alternativeName>
        <fullName evidence="9">Cyclohexane-1-carbonyl-CoA dehydrogenase</fullName>
    </alternativeName>
</protein>
<comment type="catalytic activity">
    <reaction evidence="6">
        <text>3-sulfinopropanoyl-CoA + H2O = propanoyl-CoA + sulfite + H(+)</text>
        <dbReference type="Rhea" id="RHEA:41624"/>
        <dbReference type="ChEBI" id="CHEBI:15377"/>
        <dbReference type="ChEBI" id="CHEBI:15378"/>
        <dbReference type="ChEBI" id="CHEBI:17359"/>
        <dbReference type="ChEBI" id="CHEBI:57392"/>
        <dbReference type="ChEBI" id="CHEBI:78349"/>
        <dbReference type="EC" id="3.13.1.4"/>
    </reaction>
    <physiologicalReaction direction="left-to-right" evidence="6">
        <dbReference type="Rhea" id="RHEA:41625"/>
    </physiologicalReaction>
</comment>
<comment type="cofactor">
    <cofactor evidence="1 12">
        <name>FAD</name>
        <dbReference type="ChEBI" id="CHEBI:57692"/>
    </cofactor>
</comment>
<evidence type="ECO:0000256" key="10">
    <source>
        <dbReference type="ARBA" id="ARBA00068311"/>
    </source>
</evidence>
<dbReference type="GO" id="GO:0003995">
    <property type="term" value="F:acyl-CoA dehydrogenase activity"/>
    <property type="evidence" value="ECO:0007669"/>
    <property type="project" value="TreeGrafter"/>
</dbReference>
<reference evidence="16 17" key="1">
    <citation type="submission" date="2019-07" db="EMBL/GenBank/DDBJ databases">
        <title>Pseudomonas mangiferae sp. nov., isolated from bark of mango tree in Thailand.</title>
        <authorList>
            <person name="Srisuk N."/>
            <person name="Anurat P."/>
        </authorList>
    </citation>
    <scope>NUCLEOTIDE SEQUENCE [LARGE SCALE GENOMIC DNA]</scope>
    <source>
        <strain evidence="16 17">DMKU_BBB3-04</strain>
    </source>
</reference>
<dbReference type="InterPro" id="IPR046373">
    <property type="entry name" value="Acyl-CoA_Oxase/DH_mid-dom_sf"/>
</dbReference>
<gene>
    <name evidence="16" type="ORF">FM069_13580</name>
</gene>
<dbReference type="OrthoDB" id="9769473at2"/>
<dbReference type="PIRSF" id="PIRSF016578">
    <property type="entry name" value="HsaA"/>
    <property type="match status" value="1"/>
</dbReference>
<keyword evidence="4 12" id="KW-0274">FAD</keyword>
<evidence type="ECO:0000256" key="4">
    <source>
        <dbReference type="ARBA" id="ARBA00022827"/>
    </source>
</evidence>
<dbReference type="FunFam" id="1.10.540.10:FF:000026">
    <property type="entry name" value="Acyl-CoA dehydrogenase medium chain"/>
    <property type="match status" value="1"/>
</dbReference>
<keyword evidence="3 12" id="KW-0285">Flavoprotein</keyword>
<dbReference type="Pfam" id="PF02770">
    <property type="entry name" value="Acyl-CoA_dh_M"/>
    <property type="match status" value="1"/>
</dbReference>
<dbReference type="EMBL" id="VJOY01000009">
    <property type="protein sequence ID" value="TRX74161.1"/>
    <property type="molecule type" value="Genomic_DNA"/>
</dbReference>
<dbReference type="InterPro" id="IPR013786">
    <property type="entry name" value="AcylCoA_DH/ox_N"/>
</dbReference>
<dbReference type="Gene3D" id="1.20.140.10">
    <property type="entry name" value="Butyryl-CoA Dehydrogenase, subunit A, domain 3"/>
    <property type="match status" value="1"/>
</dbReference>
<dbReference type="Pfam" id="PF00441">
    <property type="entry name" value="Acyl-CoA_dh_1"/>
    <property type="match status" value="1"/>
</dbReference>
<dbReference type="AlphaFoldDB" id="A0A553GXE0"/>
<keyword evidence="5 12" id="KW-0560">Oxidoreductase</keyword>
<keyword evidence="17" id="KW-1185">Reference proteome</keyword>
<evidence type="ECO:0000259" key="14">
    <source>
        <dbReference type="Pfam" id="PF02770"/>
    </source>
</evidence>
<dbReference type="Pfam" id="PF02771">
    <property type="entry name" value="Acyl-CoA_dh_N"/>
    <property type="match status" value="1"/>
</dbReference>
<dbReference type="FunFam" id="2.40.110.10:FF:000009">
    <property type="entry name" value="Acyl-CoA dehydrogenase"/>
    <property type="match status" value="1"/>
</dbReference>
<feature type="domain" description="Acyl-CoA dehydrogenase/oxidase C-terminal" evidence="13">
    <location>
        <begin position="227"/>
        <end position="378"/>
    </location>
</feature>